<reference evidence="1 2" key="1">
    <citation type="submission" date="2013-05" db="EMBL/GenBank/DDBJ databases">
        <title>Draft genome of the parasitic nematode Anyclostoma ceylanicum.</title>
        <authorList>
            <person name="Mitreva M."/>
        </authorList>
    </citation>
    <scope>NUCLEOTIDE SEQUENCE [LARGE SCALE GENOMIC DNA]</scope>
</reference>
<keyword evidence="2" id="KW-1185">Reference proteome</keyword>
<evidence type="ECO:0000313" key="1">
    <source>
        <dbReference type="EMBL" id="EPB78983.1"/>
    </source>
</evidence>
<gene>
    <name evidence="1" type="ORF">ANCCEY_01938</name>
</gene>
<accession>A0A0D6M669</accession>
<proteinExistence type="predicted"/>
<dbReference type="Proteomes" id="UP000054495">
    <property type="component" value="Unassembled WGS sequence"/>
</dbReference>
<dbReference type="EMBL" id="KE124802">
    <property type="protein sequence ID" value="EPB78983.1"/>
    <property type="molecule type" value="Genomic_DNA"/>
</dbReference>
<dbReference type="AlphaFoldDB" id="A0A0D6M669"/>
<evidence type="ECO:0000313" key="2">
    <source>
        <dbReference type="Proteomes" id="UP000054495"/>
    </source>
</evidence>
<protein>
    <submittedName>
        <fullName evidence="1">Uncharacterized protein</fullName>
    </submittedName>
</protein>
<name>A0A0D6M669_9BILA</name>
<sequence length="167" mass="18576">MLFFFCISVEPLGNSIHAQPKIHRLMTVLRRVTQWVTLSAVLLLTFIHHHVEAVNSTTVPTTVITSKELAADHAIERSVQLEHLEASGTDDVITGDVSSLAVLSHMDTPKDNIRKRAADFYNGVVGAQFYFPFDIKSPRFPPNAVMGLSRALQRGGAKPHMEFVAQW</sequence>
<organism evidence="1 2">
    <name type="scientific">Ancylostoma ceylanicum</name>
    <dbReference type="NCBI Taxonomy" id="53326"/>
    <lineage>
        <taxon>Eukaryota</taxon>
        <taxon>Metazoa</taxon>
        <taxon>Ecdysozoa</taxon>
        <taxon>Nematoda</taxon>
        <taxon>Chromadorea</taxon>
        <taxon>Rhabditida</taxon>
        <taxon>Rhabditina</taxon>
        <taxon>Rhabditomorpha</taxon>
        <taxon>Strongyloidea</taxon>
        <taxon>Ancylostomatidae</taxon>
        <taxon>Ancylostomatinae</taxon>
        <taxon>Ancylostoma</taxon>
    </lineage>
</organism>